<organism evidence="3 4">
    <name type="scientific">Siminovitchia sediminis</name>
    <dbReference type="NCBI Taxonomy" id="1274353"/>
    <lineage>
        <taxon>Bacteria</taxon>
        <taxon>Bacillati</taxon>
        <taxon>Bacillota</taxon>
        <taxon>Bacilli</taxon>
        <taxon>Bacillales</taxon>
        <taxon>Bacillaceae</taxon>
        <taxon>Siminovitchia</taxon>
    </lineage>
</organism>
<accession>A0ABW4KGR9</accession>
<keyword evidence="4" id="KW-1185">Reference proteome</keyword>
<dbReference type="EMBL" id="JBHUEO010000007">
    <property type="protein sequence ID" value="MFD1705971.1"/>
    <property type="molecule type" value="Genomic_DNA"/>
</dbReference>
<sequence>MKDISNNIGLTKSNGRLSNPNDYQDKGNDWYEYYDNKRRHEILSILRKHPEIIKEHEENPLGYRKHHSLLLQRVLNYFRMQPVLGKYFIYSDDYWKEYRIAVNVELGQRPKILEEPVFDSEEEAMHAVFLKRIEDLEKLTTRS</sequence>
<proteinExistence type="predicted"/>
<dbReference type="Proteomes" id="UP001597301">
    <property type="component" value="Unassembled WGS sequence"/>
</dbReference>
<dbReference type="Pfam" id="PF26354">
    <property type="entry name" value="DMF_alpha"/>
    <property type="match status" value="1"/>
</dbReference>
<feature type="domain" description="N,N-dimethylformamidase alpha subunit" evidence="2">
    <location>
        <begin position="30"/>
        <end position="138"/>
    </location>
</feature>
<evidence type="ECO:0000313" key="3">
    <source>
        <dbReference type="EMBL" id="MFD1705971.1"/>
    </source>
</evidence>
<comment type="caution">
    <text evidence="3">The sequence shown here is derived from an EMBL/GenBank/DDBJ whole genome shotgun (WGS) entry which is preliminary data.</text>
</comment>
<dbReference type="InterPro" id="IPR058713">
    <property type="entry name" value="DMF_alpha_dom"/>
</dbReference>
<evidence type="ECO:0000259" key="2">
    <source>
        <dbReference type="Pfam" id="PF26354"/>
    </source>
</evidence>
<evidence type="ECO:0000313" key="4">
    <source>
        <dbReference type="Proteomes" id="UP001597301"/>
    </source>
</evidence>
<reference evidence="4" key="1">
    <citation type="journal article" date="2019" name="Int. J. Syst. Evol. Microbiol.">
        <title>The Global Catalogue of Microorganisms (GCM) 10K type strain sequencing project: providing services to taxonomists for standard genome sequencing and annotation.</title>
        <authorList>
            <consortium name="The Broad Institute Genomics Platform"/>
            <consortium name="The Broad Institute Genome Sequencing Center for Infectious Disease"/>
            <person name="Wu L."/>
            <person name="Ma J."/>
        </authorList>
    </citation>
    <scope>NUCLEOTIDE SEQUENCE [LARGE SCALE GENOMIC DNA]</scope>
    <source>
        <strain evidence="4">CGMCC 1.12295</strain>
    </source>
</reference>
<name>A0ABW4KGR9_9BACI</name>
<gene>
    <name evidence="3" type="ORF">ACFSCZ_04285</name>
</gene>
<evidence type="ECO:0000256" key="1">
    <source>
        <dbReference type="SAM" id="MobiDB-lite"/>
    </source>
</evidence>
<protein>
    <recommendedName>
        <fullName evidence="2">N,N-dimethylformamidase alpha subunit domain-containing protein</fullName>
    </recommendedName>
</protein>
<feature type="region of interest" description="Disordered" evidence="1">
    <location>
        <begin position="1"/>
        <end position="21"/>
    </location>
</feature>